<dbReference type="Pfam" id="PF01408">
    <property type="entry name" value="GFO_IDH_MocA"/>
    <property type="match status" value="1"/>
</dbReference>
<dbReference type="GO" id="GO:0000166">
    <property type="term" value="F:nucleotide binding"/>
    <property type="evidence" value="ECO:0007669"/>
    <property type="project" value="InterPro"/>
</dbReference>
<dbReference type="AlphaFoldDB" id="A0A0P6XHZ3"/>
<reference evidence="3 4" key="1">
    <citation type="submission" date="2015-07" db="EMBL/GenBank/DDBJ databases">
        <title>Genome sequence of Leptolinea tardivitalis DSM 16556.</title>
        <authorList>
            <person name="Hemp J."/>
            <person name="Ward L.M."/>
            <person name="Pace L.A."/>
            <person name="Fischer W.W."/>
        </authorList>
    </citation>
    <scope>NUCLEOTIDE SEQUENCE [LARGE SCALE GENOMIC DNA]</scope>
    <source>
        <strain evidence="3 4">YMTK-2</strain>
    </source>
</reference>
<dbReference type="InterPro" id="IPR055170">
    <property type="entry name" value="GFO_IDH_MocA-like_dom"/>
</dbReference>
<organism evidence="3 4">
    <name type="scientific">Leptolinea tardivitalis</name>
    <dbReference type="NCBI Taxonomy" id="229920"/>
    <lineage>
        <taxon>Bacteria</taxon>
        <taxon>Bacillati</taxon>
        <taxon>Chloroflexota</taxon>
        <taxon>Anaerolineae</taxon>
        <taxon>Anaerolineales</taxon>
        <taxon>Anaerolineaceae</taxon>
        <taxon>Leptolinea</taxon>
    </lineage>
</organism>
<dbReference type="Gene3D" id="3.30.360.10">
    <property type="entry name" value="Dihydrodipicolinate Reductase, domain 2"/>
    <property type="match status" value="1"/>
</dbReference>
<proteinExistence type="predicted"/>
<evidence type="ECO:0008006" key="5">
    <source>
        <dbReference type="Google" id="ProtNLM"/>
    </source>
</evidence>
<evidence type="ECO:0000259" key="2">
    <source>
        <dbReference type="Pfam" id="PF22725"/>
    </source>
</evidence>
<dbReference type="InterPro" id="IPR036291">
    <property type="entry name" value="NAD(P)-bd_dom_sf"/>
</dbReference>
<comment type="caution">
    <text evidence="3">The sequence shown here is derived from an EMBL/GenBank/DDBJ whole genome shotgun (WGS) entry which is preliminary data.</text>
</comment>
<name>A0A0P6XHZ3_9CHLR</name>
<dbReference type="SUPFAM" id="SSF51735">
    <property type="entry name" value="NAD(P)-binding Rossmann-fold domains"/>
    <property type="match status" value="1"/>
</dbReference>
<dbReference type="PATRIC" id="fig|229920.5.peg.56"/>
<evidence type="ECO:0000313" key="3">
    <source>
        <dbReference type="EMBL" id="KPL70712.1"/>
    </source>
</evidence>
<dbReference type="Proteomes" id="UP000050430">
    <property type="component" value="Unassembled WGS sequence"/>
</dbReference>
<dbReference type="PANTHER" id="PTHR43377:SF1">
    <property type="entry name" value="BILIVERDIN REDUCTASE A"/>
    <property type="match status" value="1"/>
</dbReference>
<dbReference type="EMBL" id="LGCK01000014">
    <property type="protein sequence ID" value="KPL70712.1"/>
    <property type="molecule type" value="Genomic_DNA"/>
</dbReference>
<dbReference type="OrthoDB" id="9815825at2"/>
<sequence>MGKNHARVYSELAESNLVGISDANLDTAQSIAKIFGTNAYSDYHELLEKEKPQAVSVAVPTALHEQVVTDVLHSGAHVLVEKPIAATIEEGQRLIKLAKELNRKLMVGHIVRFNPAIQELKKRLSAGDLGRIYQVFCRRAGPFPARIRDVGVVIDLAPHDADIVRFLTEMDPIRLYAETEQRIHTDHEDLLLGMLRFPDGVTAALEINWLTPTKIREVLVLGERGLFRVDDLTQDLYFYENAQASGLTWDSLKNLRGVSEGSMSRFAIQRFEPLKAELQGFLKAVLEDTPVPVSGEDGLAALRIALALVEAGTNHQVINF</sequence>
<evidence type="ECO:0000259" key="1">
    <source>
        <dbReference type="Pfam" id="PF01408"/>
    </source>
</evidence>
<dbReference type="SUPFAM" id="SSF55347">
    <property type="entry name" value="Glyceraldehyde-3-phosphate dehydrogenase-like, C-terminal domain"/>
    <property type="match status" value="1"/>
</dbReference>
<accession>A0A0P6XHZ3</accession>
<dbReference type="Gene3D" id="3.40.50.720">
    <property type="entry name" value="NAD(P)-binding Rossmann-like Domain"/>
    <property type="match status" value="1"/>
</dbReference>
<dbReference type="STRING" id="229920.ADM99_13585"/>
<dbReference type="InterPro" id="IPR051450">
    <property type="entry name" value="Gfo/Idh/MocA_Oxidoreductases"/>
</dbReference>
<keyword evidence="4" id="KW-1185">Reference proteome</keyword>
<feature type="domain" description="GFO/IDH/MocA-like oxidoreductase" evidence="2">
    <location>
        <begin position="117"/>
        <end position="227"/>
    </location>
</feature>
<evidence type="ECO:0000313" key="4">
    <source>
        <dbReference type="Proteomes" id="UP000050430"/>
    </source>
</evidence>
<gene>
    <name evidence="3" type="ORF">ADM99_13585</name>
</gene>
<feature type="domain" description="Gfo/Idh/MocA-like oxidoreductase N-terminal" evidence="1">
    <location>
        <begin position="1"/>
        <end position="109"/>
    </location>
</feature>
<dbReference type="PANTHER" id="PTHR43377">
    <property type="entry name" value="BILIVERDIN REDUCTASE A"/>
    <property type="match status" value="1"/>
</dbReference>
<protein>
    <recommendedName>
        <fullName evidence="5">Oxidoreductase</fullName>
    </recommendedName>
</protein>
<dbReference type="InterPro" id="IPR000683">
    <property type="entry name" value="Gfo/Idh/MocA-like_OxRdtase_N"/>
</dbReference>
<dbReference type="Pfam" id="PF22725">
    <property type="entry name" value="GFO_IDH_MocA_C3"/>
    <property type="match status" value="1"/>
</dbReference>